<protein>
    <submittedName>
        <fullName evidence="2">Uncharacterized protein</fullName>
    </submittedName>
</protein>
<evidence type="ECO:0000313" key="2">
    <source>
        <dbReference type="EnsemblMetazoa" id="MESCA002721-PA"/>
    </source>
</evidence>
<keyword evidence="1" id="KW-0472">Membrane</keyword>
<accession>T1GH37</accession>
<reference evidence="2" key="2">
    <citation type="submission" date="2015-06" db="UniProtKB">
        <authorList>
            <consortium name="EnsemblMetazoa"/>
        </authorList>
    </citation>
    <scope>IDENTIFICATION</scope>
</reference>
<dbReference type="HOGENOM" id="CLU_2657307_0_0_1"/>
<keyword evidence="3" id="KW-1185">Reference proteome</keyword>
<proteinExistence type="predicted"/>
<feature type="transmembrane region" description="Helical" evidence="1">
    <location>
        <begin position="6"/>
        <end position="30"/>
    </location>
</feature>
<dbReference type="EMBL" id="CAQQ02116237">
    <property type="status" value="NOT_ANNOTATED_CDS"/>
    <property type="molecule type" value="Genomic_DNA"/>
</dbReference>
<dbReference type="EnsemblMetazoa" id="MESCA002721-RA">
    <property type="protein sequence ID" value="MESCA002721-PA"/>
    <property type="gene ID" value="MESCA002721"/>
</dbReference>
<keyword evidence="1" id="KW-1133">Transmembrane helix</keyword>
<dbReference type="EMBL" id="CAQQ02116238">
    <property type="status" value="NOT_ANNOTATED_CDS"/>
    <property type="molecule type" value="Genomic_DNA"/>
</dbReference>
<keyword evidence="1" id="KW-0812">Transmembrane</keyword>
<dbReference type="EMBL" id="CAQQ02116239">
    <property type="status" value="NOT_ANNOTATED_CDS"/>
    <property type="molecule type" value="Genomic_DNA"/>
</dbReference>
<dbReference type="Gene3D" id="3.40.50.1000">
    <property type="entry name" value="HAD superfamily/HAD-like"/>
    <property type="match status" value="1"/>
</dbReference>
<reference evidence="3" key="1">
    <citation type="submission" date="2013-02" db="EMBL/GenBank/DDBJ databases">
        <authorList>
            <person name="Hughes D."/>
        </authorList>
    </citation>
    <scope>NUCLEOTIDE SEQUENCE</scope>
    <source>
        <strain>Durham</strain>
        <strain evidence="3">NC isolate 2 -- Noor lab</strain>
    </source>
</reference>
<evidence type="ECO:0000313" key="3">
    <source>
        <dbReference type="Proteomes" id="UP000015102"/>
    </source>
</evidence>
<dbReference type="AlphaFoldDB" id="T1GH37"/>
<dbReference type="InterPro" id="IPR023214">
    <property type="entry name" value="HAD_sf"/>
</dbReference>
<name>T1GH37_MEGSC</name>
<evidence type="ECO:0000256" key="1">
    <source>
        <dbReference type="SAM" id="Phobius"/>
    </source>
</evidence>
<dbReference type="InterPro" id="IPR006357">
    <property type="entry name" value="HAD-SF_hydro_IIA"/>
</dbReference>
<dbReference type="Pfam" id="PF13344">
    <property type="entry name" value="Hydrolase_6"/>
    <property type="match status" value="1"/>
</dbReference>
<dbReference type="Proteomes" id="UP000015102">
    <property type="component" value="Unassembled WGS sequence"/>
</dbReference>
<organism evidence="2 3">
    <name type="scientific">Megaselia scalaris</name>
    <name type="common">Humpbacked fly</name>
    <name type="synonym">Phora scalaris</name>
    <dbReference type="NCBI Taxonomy" id="36166"/>
    <lineage>
        <taxon>Eukaryota</taxon>
        <taxon>Metazoa</taxon>
        <taxon>Ecdysozoa</taxon>
        <taxon>Arthropoda</taxon>
        <taxon>Hexapoda</taxon>
        <taxon>Insecta</taxon>
        <taxon>Pterygota</taxon>
        <taxon>Neoptera</taxon>
        <taxon>Endopterygota</taxon>
        <taxon>Diptera</taxon>
        <taxon>Brachycera</taxon>
        <taxon>Muscomorpha</taxon>
        <taxon>Platypezoidea</taxon>
        <taxon>Phoridae</taxon>
        <taxon>Megaseliini</taxon>
        <taxon>Megaselia</taxon>
    </lineage>
</organism>
<sequence length="76" mass="8392">MRCEYGVFQVVLLIFLVIFGILGDVLWLVIGPIKNAGIGFALLQEAGKSLNFISNNAMRTDEEYIQKLTSLANIST</sequence>